<keyword evidence="9" id="KW-1185">Reference proteome</keyword>
<feature type="domain" description="Dihydroorotate dehydrogenase catalytic" evidence="7">
    <location>
        <begin position="1"/>
        <end position="61"/>
    </location>
</feature>
<dbReference type="SUPFAM" id="SSF51395">
    <property type="entry name" value="FMN-linked oxidoreductases"/>
    <property type="match status" value="1"/>
</dbReference>
<dbReference type="AlphaFoldDB" id="A0AAV5B3P5"/>
<comment type="subunit">
    <text evidence="5">Heterotetramer of 2 PreA and 2 PreT subunits.</text>
</comment>
<dbReference type="PANTHER" id="PTHR43073">
    <property type="entry name" value="DIHYDROPYRIMIDINE DEHYDROGENASE [NADP(+)]"/>
    <property type="match status" value="1"/>
</dbReference>
<name>A0AAV5B3P5_9ACTN</name>
<dbReference type="EC" id="1.3.1.1" evidence="6"/>
<evidence type="ECO:0000313" key="9">
    <source>
        <dbReference type="Proteomes" id="UP001055025"/>
    </source>
</evidence>
<gene>
    <name evidence="8" type="ORF">ATOP_10960</name>
</gene>
<comment type="function">
    <text evidence="4">Involved in pyrimidine base degradation. Catalyzes physiologically the reduction of uracil to 5,6-dihydrouracil (DHU) by using NADH as a specific cosubstrate. It also catalyzes the reverse reaction and the reduction of thymine to 5,6-dihydrothymine (DHT).</text>
</comment>
<proteinExistence type="predicted"/>
<dbReference type="Proteomes" id="UP001055025">
    <property type="component" value="Unassembled WGS sequence"/>
</dbReference>
<evidence type="ECO:0000313" key="8">
    <source>
        <dbReference type="EMBL" id="GJM55441.1"/>
    </source>
</evidence>
<reference evidence="8" key="1">
    <citation type="journal article" date="2022" name="Int. J. Syst. Evol. Microbiol.">
        <title>Granulimonas faecalis gen. nov., sp. nov., and Leptogranulimonas caecicola gen. nov., sp. nov., novel lactate-producing Atopobiaceae bacteria isolated from mouse intestines, and an emended description of the family Atopobiaceae.</title>
        <authorList>
            <person name="Morinaga K."/>
            <person name="Kusada H."/>
            <person name="Sakamoto S."/>
            <person name="Murakami T."/>
            <person name="Toyoda A."/>
            <person name="Mori H."/>
            <person name="Meng X.Y."/>
            <person name="Takashino M."/>
            <person name="Murotomi K."/>
            <person name="Tamaki H."/>
        </authorList>
    </citation>
    <scope>NUCLEOTIDE SEQUENCE</scope>
    <source>
        <strain evidence="8">OPF53</strain>
    </source>
</reference>
<evidence type="ECO:0000256" key="3">
    <source>
        <dbReference type="ARBA" id="ARBA00048792"/>
    </source>
</evidence>
<comment type="caution">
    <text evidence="8">The sequence shown here is derived from an EMBL/GenBank/DDBJ whole genome shotgun (WGS) entry which is preliminary data.</text>
</comment>
<comment type="catalytic activity">
    <reaction evidence="3">
        <text>5,6-dihydrouracil + NAD(+) = uracil + NADH + H(+)</text>
        <dbReference type="Rhea" id="RHEA:20189"/>
        <dbReference type="ChEBI" id="CHEBI:15378"/>
        <dbReference type="ChEBI" id="CHEBI:15901"/>
        <dbReference type="ChEBI" id="CHEBI:17568"/>
        <dbReference type="ChEBI" id="CHEBI:57540"/>
        <dbReference type="ChEBI" id="CHEBI:57945"/>
        <dbReference type="EC" id="1.3.1.1"/>
    </reaction>
</comment>
<evidence type="ECO:0000256" key="2">
    <source>
        <dbReference type="ARBA" id="ARBA00047685"/>
    </source>
</evidence>
<dbReference type="InterPro" id="IPR013785">
    <property type="entry name" value="Aldolase_TIM"/>
</dbReference>
<evidence type="ECO:0000256" key="4">
    <source>
        <dbReference type="ARBA" id="ARBA00049578"/>
    </source>
</evidence>
<evidence type="ECO:0000256" key="1">
    <source>
        <dbReference type="ARBA" id="ARBA00023002"/>
    </source>
</evidence>
<evidence type="ECO:0000259" key="7">
    <source>
        <dbReference type="Pfam" id="PF01180"/>
    </source>
</evidence>
<dbReference type="GO" id="GO:0005737">
    <property type="term" value="C:cytoplasm"/>
    <property type="evidence" value="ECO:0007669"/>
    <property type="project" value="InterPro"/>
</dbReference>
<sequence>MKPVALRFLQQMRSAPELADLPVSGIGGNETWRDACEFILMGATTLQVTTSVMQYGYRVARRT</sequence>
<dbReference type="PANTHER" id="PTHR43073:SF2">
    <property type="entry name" value="DIHYDROPYRIMIDINE DEHYDROGENASE [NADP(+)]"/>
    <property type="match status" value="1"/>
</dbReference>
<evidence type="ECO:0000256" key="5">
    <source>
        <dbReference type="ARBA" id="ARBA00049714"/>
    </source>
</evidence>
<organism evidence="8 9">
    <name type="scientific">Granulimonas faecalis</name>
    <dbReference type="NCBI Taxonomy" id="2894155"/>
    <lineage>
        <taxon>Bacteria</taxon>
        <taxon>Bacillati</taxon>
        <taxon>Actinomycetota</taxon>
        <taxon>Coriobacteriia</taxon>
        <taxon>Coriobacteriales</taxon>
        <taxon>Kribbibacteriaceae</taxon>
        <taxon>Granulimonas</taxon>
    </lineage>
</organism>
<dbReference type="EMBL" id="BQKC01000001">
    <property type="protein sequence ID" value="GJM55441.1"/>
    <property type="molecule type" value="Genomic_DNA"/>
</dbReference>
<accession>A0AAV5B3P5</accession>
<dbReference type="InterPro" id="IPR005720">
    <property type="entry name" value="Dihydroorotate_DH_cat"/>
</dbReference>
<dbReference type="Pfam" id="PF01180">
    <property type="entry name" value="DHO_dh"/>
    <property type="match status" value="1"/>
</dbReference>
<evidence type="ECO:0000256" key="6">
    <source>
        <dbReference type="ARBA" id="ARBA00049728"/>
    </source>
</evidence>
<keyword evidence="1" id="KW-0560">Oxidoreductase</keyword>
<protein>
    <recommendedName>
        <fullName evidence="6">dihydrouracil dehydrogenase (NAD(+))</fullName>
        <ecNumber evidence="6">1.3.1.1</ecNumber>
    </recommendedName>
</protein>
<dbReference type="Gene3D" id="3.20.20.70">
    <property type="entry name" value="Aldolase class I"/>
    <property type="match status" value="1"/>
</dbReference>
<comment type="catalytic activity">
    <reaction evidence="2">
        <text>5,6-dihydrothymine + NAD(+) = thymine + NADH + H(+)</text>
        <dbReference type="Rhea" id="RHEA:28791"/>
        <dbReference type="ChEBI" id="CHEBI:15378"/>
        <dbReference type="ChEBI" id="CHEBI:17821"/>
        <dbReference type="ChEBI" id="CHEBI:27468"/>
        <dbReference type="ChEBI" id="CHEBI:57540"/>
        <dbReference type="ChEBI" id="CHEBI:57945"/>
        <dbReference type="EC" id="1.3.1.1"/>
    </reaction>
</comment>
<dbReference type="GO" id="GO:0004159">
    <property type="term" value="F:dihydropyrimidine dehydrogenase (NAD+) activity"/>
    <property type="evidence" value="ECO:0007669"/>
    <property type="project" value="UniProtKB-EC"/>
</dbReference>